<dbReference type="InterPro" id="IPR016181">
    <property type="entry name" value="Acyl_CoA_acyltransferase"/>
</dbReference>
<dbReference type="Pfam" id="PF04339">
    <property type="entry name" value="FemAB_like"/>
    <property type="match status" value="1"/>
</dbReference>
<accession>A0A2X2EWL7</accession>
<name>A0A2X2EWL7_PSELU</name>
<dbReference type="EMBL" id="UAUF01000014">
    <property type="protein sequence ID" value="SPZ12789.1"/>
    <property type="molecule type" value="Genomic_DNA"/>
</dbReference>
<gene>
    <name evidence="1" type="ORF">NCTC11842_04671</name>
</gene>
<reference evidence="1 2" key="1">
    <citation type="submission" date="2018-06" db="EMBL/GenBank/DDBJ databases">
        <authorList>
            <consortium name="Pathogen Informatics"/>
            <person name="Doyle S."/>
        </authorList>
    </citation>
    <scope>NUCLEOTIDE SEQUENCE [LARGE SCALE GENOMIC DNA]</scope>
    <source>
        <strain evidence="1 2">NCTC11842</strain>
    </source>
</reference>
<protein>
    <submittedName>
        <fullName evidence="1">Uncharacterized protein conserved in bacteria</fullName>
    </submittedName>
</protein>
<evidence type="ECO:0000313" key="2">
    <source>
        <dbReference type="Proteomes" id="UP000250443"/>
    </source>
</evidence>
<organism evidence="1 2">
    <name type="scientific">Pseudomonas luteola</name>
    <dbReference type="NCBI Taxonomy" id="47886"/>
    <lineage>
        <taxon>Bacteria</taxon>
        <taxon>Pseudomonadati</taxon>
        <taxon>Pseudomonadota</taxon>
        <taxon>Gammaproteobacteria</taxon>
        <taxon>Pseudomonadales</taxon>
        <taxon>Pseudomonadaceae</taxon>
        <taxon>Pseudomonas</taxon>
    </lineage>
</organism>
<dbReference type="AlphaFoldDB" id="A0A2X2EWL7"/>
<evidence type="ECO:0000313" key="1">
    <source>
        <dbReference type="EMBL" id="SPZ12789.1"/>
    </source>
</evidence>
<dbReference type="RefSeq" id="WP_010796408.1">
    <property type="nucleotide sequence ID" value="NZ_CP069262.1"/>
</dbReference>
<dbReference type="InterPro" id="IPR007434">
    <property type="entry name" value="FemAB-like"/>
</dbReference>
<dbReference type="Proteomes" id="UP000250443">
    <property type="component" value="Unassembled WGS sequence"/>
</dbReference>
<dbReference type="Gene3D" id="3.40.630.30">
    <property type="match status" value="1"/>
</dbReference>
<proteinExistence type="predicted"/>
<sequence>MGLEQRSGSAGPLYGNQLEPGALINQFSAHPPDGFQVLRLPQATPGFEAEFDLLTTVDGSLKRRIESLPLYRHWSKWLRIRTAFIGTTVSEYALFPAAWSARSLVKRLRKALGWCYPMMIIKDIPQHSPLLDDSANRYAERLLEACKAEGFVLVEGQALAYVPIDFASVEEYLGRLSSSRRKDIRRKWRKREALTICEVSTGDAQFLCDELIDEYYRLYLNVYDQSEIHFDRLSRGFFEQMLRDAGSGGMVFEYRHEDRLIGYNVCFVHDGKLIDKYIGLQYPEARSFNLYFISWLINLDYALSHGLTHYVAGWTDPEIKSYLGASFTFTCHAVYVRNTLLRGLARRFSRYFESDRQWSDSREPAYRSGS</sequence>
<dbReference type="SUPFAM" id="SSF55729">
    <property type="entry name" value="Acyl-CoA N-acyltransferases (Nat)"/>
    <property type="match status" value="1"/>
</dbReference>